<dbReference type="EMBL" id="VDES01000001">
    <property type="protein sequence ID" value="MBA1373179.1"/>
    <property type="molecule type" value="Genomic_DNA"/>
</dbReference>
<dbReference type="Proteomes" id="UP000589292">
    <property type="component" value="Unassembled WGS sequence"/>
</dbReference>
<name>A0A7V8U7P0_9SPHN</name>
<gene>
    <name evidence="2" type="ORF">FG486_02420</name>
</gene>
<dbReference type="AlphaFoldDB" id="A0A7V8U7P0"/>
<proteinExistence type="predicted"/>
<evidence type="ECO:0000313" key="3">
    <source>
        <dbReference type="Proteomes" id="UP000589292"/>
    </source>
</evidence>
<reference evidence="2 3" key="1">
    <citation type="journal article" date="1994" name="Int. J. Syst. Bacteriol.">
        <title>Phylogenetic positions of novel aerobic, bacteriochlorophyll a-containing bacteria and description of Roseococcus thiosulfatophilus gen. nov., sp. nov., Erythromicrobium ramosum gen. nov., sp. nov., and Erythrobacter litoralis sp. nov.</title>
        <authorList>
            <person name="Yurkov V."/>
            <person name="Stackebrandt E."/>
            <person name="Holmes A."/>
            <person name="Fuerst J.A."/>
            <person name="Hugenholtz P."/>
            <person name="Golecki J."/>
            <person name="Gad'on N."/>
            <person name="Gorlenko V.M."/>
            <person name="Kompantseva E.I."/>
            <person name="Drews G."/>
        </authorList>
    </citation>
    <scope>NUCLEOTIDE SEQUENCE [LARGE SCALE GENOMIC DNA]</scope>
    <source>
        <strain evidence="2 3">KR-99</strain>
    </source>
</reference>
<evidence type="ECO:0000256" key="1">
    <source>
        <dbReference type="SAM" id="MobiDB-lite"/>
    </source>
</evidence>
<evidence type="ECO:0000313" key="2">
    <source>
        <dbReference type="EMBL" id="MBA1373179.1"/>
    </source>
</evidence>
<feature type="region of interest" description="Disordered" evidence="1">
    <location>
        <begin position="135"/>
        <end position="176"/>
    </location>
</feature>
<keyword evidence="3" id="KW-1185">Reference proteome</keyword>
<sequence length="176" mass="18879">MSMRFGKVIAAGLPDRPFISRELDRRIASAEAAIAAGRIDPETAEANIAPWAAAEAWLAGHPVPGTSPRNGDTRAADICPIDRTVEAVTRARDAIETEILRKGREDLAEHWRQLSKAVHQLERQRDGMAAWQAMAAGQPAKPPIGKPALPPMAPSKLADMFDANGDPIPLPSQQAA</sequence>
<feature type="compositionally biased region" description="Pro residues" evidence="1">
    <location>
        <begin position="140"/>
        <end position="153"/>
    </location>
</feature>
<protein>
    <submittedName>
        <fullName evidence="2">Uncharacterized protein</fullName>
    </submittedName>
</protein>
<accession>A0A7V8U7P0</accession>
<dbReference type="RefSeq" id="WP_181266298.1">
    <property type="nucleotide sequence ID" value="NZ_BAAAGB010000002.1"/>
</dbReference>
<organism evidence="2 3">
    <name type="scientific">Sphingomonas ursincola</name>
    <dbReference type="NCBI Taxonomy" id="56361"/>
    <lineage>
        <taxon>Bacteria</taxon>
        <taxon>Pseudomonadati</taxon>
        <taxon>Pseudomonadota</taxon>
        <taxon>Alphaproteobacteria</taxon>
        <taxon>Sphingomonadales</taxon>
        <taxon>Sphingomonadaceae</taxon>
        <taxon>Sphingomonas</taxon>
    </lineage>
</organism>
<comment type="caution">
    <text evidence="2">The sequence shown here is derived from an EMBL/GenBank/DDBJ whole genome shotgun (WGS) entry which is preliminary data.</text>
</comment>